<dbReference type="SUPFAM" id="SSF47413">
    <property type="entry name" value="lambda repressor-like DNA-binding domains"/>
    <property type="match status" value="1"/>
</dbReference>
<evidence type="ECO:0000313" key="3">
    <source>
        <dbReference type="Proteomes" id="UP000824189"/>
    </source>
</evidence>
<proteinExistence type="predicted"/>
<dbReference type="Gene3D" id="1.10.260.40">
    <property type="entry name" value="lambda repressor-like DNA-binding domains"/>
    <property type="match status" value="1"/>
</dbReference>
<dbReference type="CDD" id="cd00093">
    <property type="entry name" value="HTH_XRE"/>
    <property type="match status" value="1"/>
</dbReference>
<name>A0A9D1UPU2_9CORY</name>
<gene>
    <name evidence="2" type="ORF">H9867_01760</name>
</gene>
<dbReference type="Pfam" id="PF01381">
    <property type="entry name" value="HTH_3"/>
    <property type="match status" value="1"/>
</dbReference>
<dbReference type="EMBL" id="DXFZ01000023">
    <property type="protein sequence ID" value="HIW95203.1"/>
    <property type="molecule type" value="Genomic_DNA"/>
</dbReference>
<sequence length="71" mass="7654">MGAEGKIEPAARLGAAVRAMRKDYNLTQQQLAELVGTSDRTLRDIEKGTGSPSVGVVLKTLETLGLKWEVK</sequence>
<dbReference type="AlphaFoldDB" id="A0A9D1UPU2"/>
<dbReference type="InterPro" id="IPR010982">
    <property type="entry name" value="Lambda_DNA-bd_dom_sf"/>
</dbReference>
<organism evidence="2 3">
    <name type="scientific">Candidatus Corynebacterium gallistercoris</name>
    <dbReference type="NCBI Taxonomy" id="2838530"/>
    <lineage>
        <taxon>Bacteria</taxon>
        <taxon>Bacillati</taxon>
        <taxon>Actinomycetota</taxon>
        <taxon>Actinomycetes</taxon>
        <taxon>Mycobacteriales</taxon>
        <taxon>Corynebacteriaceae</taxon>
        <taxon>Corynebacterium</taxon>
    </lineage>
</organism>
<dbReference type="SMART" id="SM00530">
    <property type="entry name" value="HTH_XRE"/>
    <property type="match status" value="1"/>
</dbReference>
<reference evidence="2" key="1">
    <citation type="journal article" date="2021" name="PeerJ">
        <title>Extensive microbial diversity within the chicken gut microbiome revealed by metagenomics and culture.</title>
        <authorList>
            <person name="Gilroy R."/>
            <person name="Ravi A."/>
            <person name="Getino M."/>
            <person name="Pursley I."/>
            <person name="Horton D.L."/>
            <person name="Alikhan N.F."/>
            <person name="Baker D."/>
            <person name="Gharbi K."/>
            <person name="Hall N."/>
            <person name="Watson M."/>
            <person name="Adriaenssens E.M."/>
            <person name="Foster-Nyarko E."/>
            <person name="Jarju S."/>
            <person name="Secka A."/>
            <person name="Antonio M."/>
            <person name="Oren A."/>
            <person name="Chaudhuri R.R."/>
            <person name="La Ragione R."/>
            <person name="Hildebrand F."/>
            <person name="Pallen M.J."/>
        </authorList>
    </citation>
    <scope>NUCLEOTIDE SEQUENCE</scope>
    <source>
        <strain evidence="2">4376</strain>
    </source>
</reference>
<reference evidence="2" key="2">
    <citation type="submission" date="2021-04" db="EMBL/GenBank/DDBJ databases">
        <authorList>
            <person name="Gilroy R."/>
        </authorList>
    </citation>
    <scope>NUCLEOTIDE SEQUENCE</scope>
    <source>
        <strain evidence="2">4376</strain>
    </source>
</reference>
<comment type="caution">
    <text evidence="2">The sequence shown here is derived from an EMBL/GenBank/DDBJ whole genome shotgun (WGS) entry which is preliminary data.</text>
</comment>
<dbReference type="Proteomes" id="UP000824189">
    <property type="component" value="Unassembled WGS sequence"/>
</dbReference>
<dbReference type="GO" id="GO:0003677">
    <property type="term" value="F:DNA binding"/>
    <property type="evidence" value="ECO:0007669"/>
    <property type="project" value="InterPro"/>
</dbReference>
<protein>
    <submittedName>
        <fullName evidence="2">Helix-turn-helix domain-containing protein</fullName>
    </submittedName>
</protein>
<dbReference type="InterPro" id="IPR001387">
    <property type="entry name" value="Cro/C1-type_HTH"/>
</dbReference>
<feature type="domain" description="HTH cro/C1-type" evidence="1">
    <location>
        <begin position="17"/>
        <end position="71"/>
    </location>
</feature>
<accession>A0A9D1UPU2</accession>
<dbReference type="PROSITE" id="PS50943">
    <property type="entry name" value="HTH_CROC1"/>
    <property type="match status" value="1"/>
</dbReference>
<evidence type="ECO:0000313" key="2">
    <source>
        <dbReference type="EMBL" id="HIW95203.1"/>
    </source>
</evidence>
<evidence type="ECO:0000259" key="1">
    <source>
        <dbReference type="PROSITE" id="PS50943"/>
    </source>
</evidence>